<name>A0A917UC13_9ACTN</name>
<proteinExistence type="predicted"/>
<comment type="caution">
    <text evidence="1">The sequence shown here is derived from an EMBL/GenBank/DDBJ whole genome shotgun (WGS) entry which is preliminary data.</text>
</comment>
<dbReference type="SUPFAM" id="SSF49384">
    <property type="entry name" value="Carbohydrate-binding domain"/>
    <property type="match status" value="1"/>
</dbReference>
<dbReference type="GO" id="GO:0030247">
    <property type="term" value="F:polysaccharide binding"/>
    <property type="evidence" value="ECO:0007669"/>
    <property type="project" value="InterPro"/>
</dbReference>
<evidence type="ECO:0000313" key="1">
    <source>
        <dbReference type="EMBL" id="GGM71295.1"/>
    </source>
</evidence>
<dbReference type="InterPro" id="IPR012291">
    <property type="entry name" value="CBM2_carb-bd_dom_sf"/>
</dbReference>
<organism evidence="1 2">
    <name type="scientific">Dactylosporangium sucinum</name>
    <dbReference type="NCBI Taxonomy" id="1424081"/>
    <lineage>
        <taxon>Bacteria</taxon>
        <taxon>Bacillati</taxon>
        <taxon>Actinomycetota</taxon>
        <taxon>Actinomycetes</taxon>
        <taxon>Micromonosporales</taxon>
        <taxon>Micromonosporaceae</taxon>
        <taxon>Dactylosporangium</taxon>
    </lineage>
</organism>
<dbReference type="EMBL" id="BMPI01000062">
    <property type="protein sequence ID" value="GGM71295.1"/>
    <property type="molecule type" value="Genomic_DNA"/>
</dbReference>
<dbReference type="Gene3D" id="2.60.40.290">
    <property type="match status" value="1"/>
</dbReference>
<reference evidence="1" key="1">
    <citation type="journal article" date="2014" name="Int. J. Syst. Evol. Microbiol.">
        <title>Complete genome sequence of Corynebacterium casei LMG S-19264T (=DSM 44701T), isolated from a smear-ripened cheese.</title>
        <authorList>
            <consortium name="US DOE Joint Genome Institute (JGI-PGF)"/>
            <person name="Walter F."/>
            <person name="Albersmeier A."/>
            <person name="Kalinowski J."/>
            <person name="Ruckert C."/>
        </authorList>
    </citation>
    <scope>NUCLEOTIDE SEQUENCE</scope>
    <source>
        <strain evidence="1">JCM 19831</strain>
    </source>
</reference>
<gene>
    <name evidence="1" type="ORF">GCM10007977_086400</name>
</gene>
<accession>A0A917UC13</accession>
<reference evidence="1" key="2">
    <citation type="submission" date="2020-09" db="EMBL/GenBank/DDBJ databases">
        <authorList>
            <person name="Sun Q."/>
            <person name="Ohkuma M."/>
        </authorList>
    </citation>
    <scope>NUCLEOTIDE SEQUENCE</scope>
    <source>
        <strain evidence="1">JCM 19831</strain>
    </source>
</reference>
<keyword evidence="2" id="KW-1185">Reference proteome</keyword>
<dbReference type="AlphaFoldDB" id="A0A917UC13"/>
<dbReference type="Proteomes" id="UP000642070">
    <property type="component" value="Unassembled WGS sequence"/>
</dbReference>
<dbReference type="GO" id="GO:0004553">
    <property type="term" value="F:hydrolase activity, hydrolyzing O-glycosyl compounds"/>
    <property type="evidence" value="ECO:0007669"/>
    <property type="project" value="InterPro"/>
</dbReference>
<evidence type="ECO:0008006" key="3">
    <source>
        <dbReference type="Google" id="ProtNLM"/>
    </source>
</evidence>
<sequence>MQNNAKRWRLRLVTLVTLMAGLVGGVTLVAPGAASADTATLGRQPLGPASYILQFAITNDTGASENGWRMEFDLPPGEYVQGLFAFSIRVTRTGQHFVLENAYPGVYGPGTSVNGSIAIIGLSWPLNCVTRGTPCTISA</sequence>
<evidence type="ECO:0000313" key="2">
    <source>
        <dbReference type="Proteomes" id="UP000642070"/>
    </source>
</evidence>
<protein>
    <recommendedName>
        <fullName evidence="3">CBM2 domain-containing protein</fullName>
    </recommendedName>
</protein>
<dbReference type="InterPro" id="IPR008965">
    <property type="entry name" value="CBM2/CBM3_carb-bd_dom_sf"/>
</dbReference>